<protein>
    <submittedName>
        <fullName evidence="1">Uncharacterized protein</fullName>
    </submittedName>
</protein>
<organism evidence="1 2">
    <name type="scientific">Ralstonia solanacearum K60</name>
    <dbReference type="NCBI Taxonomy" id="1091042"/>
    <lineage>
        <taxon>Bacteria</taxon>
        <taxon>Pseudomonadati</taxon>
        <taxon>Pseudomonadota</taxon>
        <taxon>Betaproteobacteria</taxon>
        <taxon>Burkholderiales</taxon>
        <taxon>Burkholderiaceae</taxon>
        <taxon>Ralstonia</taxon>
        <taxon>Ralstonia solanacearum species complex</taxon>
    </lineage>
</organism>
<name>A0AAP7ZJ83_RALSL</name>
<dbReference type="AlphaFoldDB" id="A0AAP7ZJ83"/>
<evidence type="ECO:0000313" key="2">
    <source>
        <dbReference type="Proteomes" id="UP000216164"/>
    </source>
</evidence>
<dbReference type="RefSeq" id="WP_094395698.1">
    <property type="nucleotide sequence ID" value="NZ_NCTK01000002.1"/>
</dbReference>
<sequence length="88" mass="9541">MENIFKVYCHPKAGAVFEGGLLECLDVSIQGNPDSLRKIGEFLILCADRFDGLNNDEVANFHLSDELKSWGEGCPDIIGVSLPSDAKG</sequence>
<reference evidence="1 2" key="1">
    <citation type="submission" date="2017-04" db="EMBL/GenBank/DDBJ databases">
        <title>Genome Announcement: Closed genomes of Ralstonia solanacearum strains K60, UW551, and UW700.</title>
        <authorList>
            <person name="Hayes M."/>
            <person name="Macintyre A.M."/>
            <person name="Allen C."/>
        </authorList>
    </citation>
    <scope>NUCLEOTIDE SEQUENCE [LARGE SCALE GENOMIC DNA]</scope>
    <source>
        <strain evidence="1 2">UW25</strain>
    </source>
</reference>
<comment type="caution">
    <text evidence="1">The sequence shown here is derived from an EMBL/GenBank/DDBJ whole genome shotgun (WGS) entry which is preliminary data.</text>
</comment>
<dbReference type="Proteomes" id="UP000216164">
    <property type="component" value="Unassembled WGS sequence"/>
</dbReference>
<gene>
    <name evidence="1" type="ORF">B7R77_25530</name>
</gene>
<proteinExistence type="predicted"/>
<dbReference type="EMBL" id="NCTK01000002">
    <property type="protein sequence ID" value="OYQ10124.1"/>
    <property type="molecule type" value="Genomic_DNA"/>
</dbReference>
<accession>A0AAP7ZJ83</accession>
<evidence type="ECO:0000313" key="1">
    <source>
        <dbReference type="EMBL" id="OYQ10124.1"/>
    </source>
</evidence>